<accession>A0ACB8TIE5</accession>
<reference evidence="1" key="2">
    <citation type="journal article" date="2022" name="New Phytol.">
        <title>Evolutionary transition to the ectomycorrhizal habit in the genomes of a hyperdiverse lineage of mushroom-forming fungi.</title>
        <authorList>
            <person name="Looney B."/>
            <person name="Miyauchi S."/>
            <person name="Morin E."/>
            <person name="Drula E."/>
            <person name="Courty P.E."/>
            <person name="Kohler A."/>
            <person name="Kuo A."/>
            <person name="LaButti K."/>
            <person name="Pangilinan J."/>
            <person name="Lipzen A."/>
            <person name="Riley R."/>
            <person name="Andreopoulos W."/>
            <person name="He G."/>
            <person name="Johnson J."/>
            <person name="Nolan M."/>
            <person name="Tritt A."/>
            <person name="Barry K.W."/>
            <person name="Grigoriev I.V."/>
            <person name="Nagy L.G."/>
            <person name="Hibbett D."/>
            <person name="Henrissat B."/>
            <person name="Matheny P.B."/>
            <person name="Labbe J."/>
            <person name="Martin F.M."/>
        </authorList>
    </citation>
    <scope>NUCLEOTIDE SEQUENCE</scope>
    <source>
        <strain evidence="1">HHB10654</strain>
    </source>
</reference>
<dbReference type="EMBL" id="MU277188">
    <property type="protein sequence ID" value="KAI0068160.1"/>
    <property type="molecule type" value="Genomic_DNA"/>
</dbReference>
<name>A0ACB8TIE5_9AGAM</name>
<reference evidence="1" key="1">
    <citation type="submission" date="2021-03" db="EMBL/GenBank/DDBJ databases">
        <authorList>
            <consortium name="DOE Joint Genome Institute"/>
            <person name="Ahrendt S."/>
            <person name="Looney B.P."/>
            <person name="Miyauchi S."/>
            <person name="Morin E."/>
            <person name="Drula E."/>
            <person name="Courty P.E."/>
            <person name="Chicoki N."/>
            <person name="Fauchery L."/>
            <person name="Kohler A."/>
            <person name="Kuo A."/>
            <person name="Labutti K."/>
            <person name="Pangilinan J."/>
            <person name="Lipzen A."/>
            <person name="Riley R."/>
            <person name="Andreopoulos W."/>
            <person name="He G."/>
            <person name="Johnson J."/>
            <person name="Barry K.W."/>
            <person name="Grigoriev I.V."/>
            <person name="Nagy L."/>
            <person name="Hibbett D."/>
            <person name="Henrissat B."/>
            <person name="Matheny P.B."/>
            <person name="Labbe J."/>
            <person name="Martin F."/>
        </authorList>
    </citation>
    <scope>NUCLEOTIDE SEQUENCE</scope>
    <source>
        <strain evidence="1">HHB10654</strain>
    </source>
</reference>
<keyword evidence="2" id="KW-1185">Reference proteome</keyword>
<sequence length="856" mass="92116">MIPAVNSSSSQHSARPWWSRSSSAKSSNNEKQAGNPSTKVSGSKKLNNIATAIGLKPKRPALAIQEPPSPVLPLQFDVEHPRTYTNRPPARSVSTMRSWDDSQEPRTPQSDGIPGTPGRHLSYQQSVLTTSEMDPFAAQYATRNIHDPSRLSVFSDVSTSDSHMRKNDPAMNHNRASFASSSEQSHHPIDMTAESPVTSPLLLPEALNSRRASRLTVESEKIVRREPSFFPTPPSPARTKSSGNDRARIPSSPSSTTLTDKSKPIDTAVPAPIRPKTRPRGLTDSGPALRRGLSLASDTHSPSAYPSNVLTTDAGPRVIVRQPSLNRLQPLLPPFAPPNTVLPPTPPTLRTPRGSTTTPISSSMSTHLREPSPSSAASSSSSLSFASSVSSNRDAVANHDYVHPEKRRKEPKRTPSAKSQGKDRGREKNPGRSPAPSISSRSEFSPTRTLKKALSTQSLPRRASGQNSSSMASTSSSPAEDAKAVKKQRSFHHSRIPLPPLPASLRHTNSAGSVTTNGRSAREDPLPVAEQRRGSTQSSVQSPGVVRKRLFSGASLRRSTSSQAQSPLDEDGRSLFSLPDDAHLTVVTTPFSPLDSSSSFWEDPEPGSPGGVGLAPHDYTPQHIMSPADMLKLEALVQDGQSTIGFVRSRGESFTSVSTSMSNAFSDTMSSEMSMPPPLPPPSSMRFPDRFDGTASSRYTAGRLSQQPSPRSESLLARALNSAPASSGRPSTAQPTLSSPPADRLSFPQSAGLSPGLPLPPRSRTRPATATGASRRTSLVPVIPLAPPPAARRNLSLRRETEPIVPRRSIMRKPSFLDIEDEAEKEKLIEPPVDDSFLDMSKSSFDTVRSSTEDFM</sequence>
<evidence type="ECO:0000313" key="1">
    <source>
        <dbReference type="EMBL" id="KAI0068160.1"/>
    </source>
</evidence>
<organism evidence="1 2">
    <name type="scientific">Artomyces pyxidatus</name>
    <dbReference type="NCBI Taxonomy" id="48021"/>
    <lineage>
        <taxon>Eukaryota</taxon>
        <taxon>Fungi</taxon>
        <taxon>Dikarya</taxon>
        <taxon>Basidiomycota</taxon>
        <taxon>Agaricomycotina</taxon>
        <taxon>Agaricomycetes</taxon>
        <taxon>Russulales</taxon>
        <taxon>Auriscalpiaceae</taxon>
        <taxon>Artomyces</taxon>
    </lineage>
</organism>
<evidence type="ECO:0000313" key="2">
    <source>
        <dbReference type="Proteomes" id="UP000814140"/>
    </source>
</evidence>
<dbReference type="Proteomes" id="UP000814140">
    <property type="component" value="Unassembled WGS sequence"/>
</dbReference>
<proteinExistence type="predicted"/>
<gene>
    <name evidence="1" type="ORF">BV25DRAFT_1818536</name>
</gene>
<comment type="caution">
    <text evidence="1">The sequence shown here is derived from an EMBL/GenBank/DDBJ whole genome shotgun (WGS) entry which is preliminary data.</text>
</comment>
<protein>
    <submittedName>
        <fullName evidence="1">Uncharacterized protein</fullName>
    </submittedName>
</protein>